<accession>A0A3Q2YJX5</accession>
<reference evidence="1" key="2">
    <citation type="submission" date="2025-09" db="UniProtKB">
        <authorList>
            <consortium name="Ensembl"/>
        </authorList>
    </citation>
    <scope>IDENTIFICATION</scope>
</reference>
<evidence type="ECO:0000313" key="1">
    <source>
        <dbReference type="Ensembl" id="ENSHCOP00000018491.1"/>
    </source>
</evidence>
<proteinExistence type="predicted"/>
<evidence type="ECO:0000313" key="2">
    <source>
        <dbReference type="Proteomes" id="UP000264820"/>
    </source>
</evidence>
<name>A0A3Q2YJX5_HIPCM</name>
<keyword evidence="2" id="KW-1185">Reference proteome</keyword>
<organism evidence="1 2">
    <name type="scientific">Hippocampus comes</name>
    <name type="common">Tiger tail seahorse</name>
    <dbReference type="NCBI Taxonomy" id="109280"/>
    <lineage>
        <taxon>Eukaryota</taxon>
        <taxon>Metazoa</taxon>
        <taxon>Chordata</taxon>
        <taxon>Craniata</taxon>
        <taxon>Vertebrata</taxon>
        <taxon>Euteleostomi</taxon>
        <taxon>Actinopterygii</taxon>
        <taxon>Neopterygii</taxon>
        <taxon>Teleostei</taxon>
        <taxon>Neoteleostei</taxon>
        <taxon>Acanthomorphata</taxon>
        <taxon>Syngnathiaria</taxon>
        <taxon>Syngnathiformes</taxon>
        <taxon>Syngnathoidei</taxon>
        <taxon>Syngnathidae</taxon>
        <taxon>Hippocampus</taxon>
    </lineage>
</organism>
<reference evidence="1" key="1">
    <citation type="submission" date="2025-08" db="UniProtKB">
        <authorList>
            <consortium name="Ensembl"/>
        </authorList>
    </citation>
    <scope>IDENTIFICATION</scope>
</reference>
<dbReference type="Ensembl" id="ENSHCOT00000011147.1">
    <property type="protein sequence ID" value="ENSHCOP00000018491.1"/>
    <property type="gene ID" value="ENSHCOG00000003071.1"/>
</dbReference>
<protein>
    <submittedName>
        <fullName evidence="1">Uncharacterized protein</fullName>
    </submittedName>
</protein>
<dbReference type="Proteomes" id="UP000264820">
    <property type="component" value="Unplaced"/>
</dbReference>
<dbReference type="AlphaFoldDB" id="A0A3Q2YJX5"/>
<sequence length="47" mass="5380">MLVFFMRRNKSGLFIPTTAQNTLFKMHHVLRGFGKLSKLSPSRPCAD</sequence>